<evidence type="ECO:0000313" key="1">
    <source>
        <dbReference type="EMBL" id="KKL16740.1"/>
    </source>
</evidence>
<dbReference type="AlphaFoldDB" id="A0A0F9B536"/>
<name>A0A0F9B536_9ZZZZ</name>
<dbReference type="EMBL" id="LAZR01039544">
    <property type="protein sequence ID" value="KKL16740.1"/>
    <property type="molecule type" value="Genomic_DNA"/>
</dbReference>
<sequence>MVITTPVDAQFTLVKVEEYAYDVIIMAEPAVLRSFQETYHAHYIEKSVFGERPVAIVPDFPNETHAEAWKEYWILAFADPENACKTCVTVQELFNKIERARSEQ</sequence>
<comment type="caution">
    <text evidence="1">The sequence shown here is derived from an EMBL/GenBank/DDBJ whole genome shotgun (WGS) entry which is preliminary data.</text>
</comment>
<organism evidence="1">
    <name type="scientific">marine sediment metagenome</name>
    <dbReference type="NCBI Taxonomy" id="412755"/>
    <lineage>
        <taxon>unclassified sequences</taxon>
        <taxon>metagenomes</taxon>
        <taxon>ecological metagenomes</taxon>
    </lineage>
</organism>
<gene>
    <name evidence="1" type="ORF">LCGC14_2492530</name>
</gene>
<proteinExistence type="predicted"/>
<protein>
    <submittedName>
        <fullName evidence="1">Uncharacterized protein</fullName>
    </submittedName>
</protein>
<reference evidence="1" key="1">
    <citation type="journal article" date="2015" name="Nature">
        <title>Complex archaea that bridge the gap between prokaryotes and eukaryotes.</title>
        <authorList>
            <person name="Spang A."/>
            <person name="Saw J.H."/>
            <person name="Jorgensen S.L."/>
            <person name="Zaremba-Niedzwiedzka K."/>
            <person name="Martijn J."/>
            <person name="Lind A.E."/>
            <person name="van Eijk R."/>
            <person name="Schleper C."/>
            <person name="Guy L."/>
            <person name="Ettema T.J."/>
        </authorList>
    </citation>
    <scope>NUCLEOTIDE SEQUENCE</scope>
</reference>
<accession>A0A0F9B536</accession>